<dbReference type="Proteomes" id="UP000295632">
    <property type="component" value="Unassembled WGS sequence"/>
</dbReference>
<feature type="transmembrane region" description="Helical" evidence="7">
    <location>
        <begin position="133"/>
        <end position="155"/>
    </location>
</feature>
<keyword evidence="10" id="KW-1185">Reference proteome</keyword>
<organism evidence="9 10">
    <name type="scientific">Aureibacillus halotolerans</name>
    <dbReference type="NCBI Taxonomy" id="1508390"/>
    <lineage>
        <taxon>Bacteria</taxon>
        <taxon>Bacillati</taxon>
        <taxon>Bacillota</taxon>
        <taxon>Bacilli</taxon>
        <taxon>Bacillales</taxon>
        <taxon>Bacillaceae</taxon>
        <taxon>Aureibacillus</taxon>
    </lineage>
</organism>
<dbReference type="InterPro" id="IPR036259">
    <property type="entry name" value="MFS_trans_sf"/>
</dbReference>
<evidence type="ECO:0000259" key="8">
    <source>
        <dbReference type="PROSITE" id="PS50850"/>
    </source>
</evidence>
<keyword evidence="6 7" id="KW-0472">Membrane</keyword>
<protein>
    <submittedName>
        <fullName evidence="9">DHA1 family putative efflux transporter-like MFS transporter</fullName>
    </submittedName>
</protein>
<dbReference type="InterPro" id="IPR011701">
    <property type="entry name" value="MFS"/>
</dbReference>
<keyword evidence="5 7" id="KW-1133">Transmembrane helix</keyword>
<dbReference type="PANTHER" id="PTHR43124">
    <property type="entry name" value="PURINE EFFLUX PUMP PBUE"/>
    <property type="match status" value="1"/>
</dbReference>
<feature type="transmembrane region" description="Helical" evidence="7">
    <location>
        <begin position="71"/>
        <end position="88"/>
    </location>
</feature>
<dbReference type="InterPro" id="IPR020846">
    <property type="entry name" value="MFS_dom"/>
</dbReference>
<evidence type="ECO:0000256" key="1">
    <source>
        <dbReference type="ARBA" id="ARBA00004651"/>
    </source>
</evidence>
<dbReference type="Gene3D" id="1.20.1250.20">
    <property type="entry name" value="MFS general substrate transporter like domains"/>
    <property type="match status" value="1"/>
</dbReference>
<feature type="transmembrane region" description="Helical" evidence="7">
    <location>
        <begin position="35"/>
        <end position="59"/>
    </location>
</feature>
<feature type="transmembrane region" description="Helical" evidence="7">
    <location>
        <begin position="268"/>
        <end position="287"/>
    </location>
</feature>
<keyword evidence="2" id="KW-0813">Transport</keyword>
<gene>
    <name evidence="9" type="ORF">EV213_10212</name>
</gene>
<evidence type="ECO:0000256" key="3">
    <source>
        <dbReference type="ARBA" id="ARBA00022475"/>
    </source>
</evidence>
<evidence type="ECO:0000256" key="6">
    <source>
        <dbReference type="ARBA" id="ARBA00023136"/>
    </source>
</evidence>
<sequence>MSRLSIYLLTVGAFLAVTAELILNGVVDMIAQDFQVSIAIAGQLVTAYALAFAIGAPIVITLTTRFDRKKVMLGALFFFILGNLMSLWSPNFTVLMISRVFLGISGGVYTVVAMSAVSKLVPSEKLGNAMGTFMLGVSASLVLGVPLGVVISGWLSWQMAFGLLAVLSLFIMIGIARVIPSLPGEEATPFKQQISVFRNGKIVNGYFITLFWGAGYSTAFTFLVPFLQETVHMETSAITITMFVLGLFSMIGTRLGGYGADQWGIAKTVYSSLIIHAFALLLLPVITTTVVTAVIMVAIWIGSAWMTSPTLQTYFIQQTPQSPDLALSLNTSVLQIGFAIGAGFGGFIVNATGTVTHTPWVGGCIVILGIVAALFCMQIKRELRKA</sequence>
<dbReference type="RefSeq" id="WP_133578887.1">
    <property type="nucleotide sequence ID" value="NZ_SNYJ01000002.1"/>
</dbReference>
<feature type="transmembrane region" description="Helical" evidence="7">
    <location>
        <begin position="360"/>
        <end position="379"/>
    </location>
</feature>
<dbReference type="SUPFAM" id="SSF103473">
    <property type="entry name" value="MFS general substrate transporter"/>
    <property type="match status" value="1"/>
</dbReference>
<dbReference type="PANTHER" id="PTHR43124:SF10">
    <property type="entry name" value="PURINE EFFLUX PUMP PBUE"/>
    <property type="match status" value="1"/>
</dbReference>
<dbReference type="AlphaFoldDB" id="A0A4R6UFR6"/>
<dbReference type="CDD" id="cd17324">
    <property type="entry name" value="MFS_NepI_like"/>
    <property type="match status" value="1"/>
</dbReference>
<dbReference type="Pfam" id="PF07690">
    <property type="entry name" value="MFS_1"/>
    <property type="match status" value="1"/>
</dbReference>
<comment type="caution">
    <text evidence="9">The sequence shown here is derived from an EMBL/GenBank/DDBJ whole genome shotgun (WGS) entry which is preliminary data.</text>
</comment>
<evidence type="ECO:0000313" key="9">
    <source>
        <dbReference type="EMBL" id="TDQ41984.1"/>
    </source>
</evidence>
<dbReference type="EMBL" id="SNYJ01000002">
    <property type="protein sequence ID" value="TDQ41984.1"/>
    <property type="molecule type" value="Genomic_DNA"/>
</dbReference>
<name>A0A4R6UFR6_9BACI</name>
<reference evidence="9 10" key="1">
    <citation type="submission" date="2019-03" db="EMBL/GenBank/DDBJ databases">
        <title>Genomic Encyclopedia of Type Strains, Phase IV (KMG-IV): sequencing the most valuable type-strain genomes for metagenomic binning, comparative biology and taxonomic classification.</title>
        <authorList>
            <person name="Goeker M."/>
        </authorList>
    </citation>
    <scope>NUCLEOTIDE SEQUENCE [LARGE SCALE GENOMIC DNA]</scope>
    <source>
        <strain evidence="9 10">DSM 28697</strain>
    </source>
</reference>
<evidence type="ECO:0000256" key="2">
    <source>
        <dbReference type="ARBA" id="ARBA00022448"/>
    </source>
</evidence>
<feature type="transmembrane region" description="Helical" evidence="7">
    <location>
        <begin position="100"/>
        <end position="121"/>
    </location>
</feature>
<dbReference type="OrthoDB" id="337363at2"/>
<comment type="subcellular location">
    <subcellularLocation>
        <location evidence="1">Cell membrane</location>
        <topology evidence="1">Multi-pass membrane protein</topology>
    </subcellularLocation>
</comment>
<feature type="transmembrane region" description="Helical" evidence="7">
    <location>
        <begin position="161"/>
        <end position="182"/>
    </location>
</feature>
<accession>A0A4R6UFR6</accession>
<feature type="transmembrane region" description="Helical" evidence="7">
    <location>
        <begin position="327"/>
        <end position="348"/>
    </location>
</feature>
<keyword evidence="3" id="KW-1003">Cell membrane</keyword>
<feature type="domain" description="Major facilitator superfamily (MFS) profile" evidence="8">
    <location>
        <begin position="5"/>
        <end position="381"/>
    </location>
</feature>
<keyword evidence="4 7" id="KW-0812">Transmembrane</keyword>
<feature type="transmembrane region" description="Helical" evidence="7">
    <location>
        <begin position="203"/>
        <end position="224"/>
    </location>
</feature>
<evidence type="ECO:0000313" key="10">
    <source>
        <dbReference type="Proteomes" id="UP000295632"/>
    </source>
</evidence>
<evidence type="ECO:0000256" key="4">
    <source>
        <dbReference type="ARBA" id="ARBA00022692"/>
    </source>
</evidence>
<dbReference type="InterPro" id="IPR050189">
    <property type="entry name" value="MFS_Efflux_Transporters"/>
</dbReference>
<evidence type="ECO:0000256" key="5">
    <source>
        <dbReference type="ARBA" id="ARBA00022989"/>
    </source>
</evidence>
<dbReference type="GO" id="GO:0022857">
    <property type="term" value="F:transmembrane transporter activity"/>
    <property type="evidence" value="ECO:0007669"/>
    <property type="project" value="InterPro"/>
</dbReference>
<evidence type="ECO:0000256" key="7">
    <source>
        <dbReference type="SAM" id="Phobius"/>
    </source>
</evidence>
<proteinExistence type="predicted"/>
<feature type="transmembrane region" description="Helical" evidence="7">
    <location>
        <begin position="236"/>
        <end position="256"/>
    </location>
</feature>
<dbReference type="PROSITE" id="PS50850">
    <property type="entry name" value="MFS"/>
    <property type="match status" value="1"/>
</dbReference>
<dbReference type="GO" id="GO:0005886">
    <property type="term" value="C:plasma membrane"/>
    <property type="evidence" value="ECO:0007669"/>
    <property type="project" value="UniProtKB-SubCell"/>
</dbReference>